<comment type="similarity">
    <text evidence="1">Belongs to the thaumatin family.</text>
</comment>
<dbReference type="EMBL" id="JACMSC010000009">
    <property type="protein sequence ID" value="KAG6507701.1"/>
    <property type="molecule type" value="Genomic_DNA"/>
</dbReference>
<dbReference type="SMART" id="SM00205">
    <property type="entry name" value="THN"/>
    <property type="match status" value="1"/>
</dbReference>
<dbReference type="FunFam" id="2.60.110.10:FF:000002">
    <property type="entry name" value="Thaumatin-like protein 1a"/>
    <property type="match status" value="1"/>
</dbReference>
<evidence type="ECO:0000256" key="3">
    <source>
        <dbReference type="SAM" id="SignalP"/>
    </source>
</evidence>
<dbReference type="InterPro" id="IPR001938">
    <property type="entry name" value="Thaumatin"/>
</dbReference>
<organism evidence="4 5">
    <name type="scientific">Zingiber officinale</name>
    <name type="common">Ginger</name>
    <name type="synonym">Amomum zingiber</name>
    <dbReference type="NCBI Taxonomy" id="94328"/>
    <lineage>
        <taxon>Eukaryota</taxon>
        <taxon>Viridiplantae</taxon>
        <taxon>Streptophyta</taxon>
        <taxon>Embryophyta</taxon>
        <taxon>Tracheophyta</taxon>
        <taxon>Spermatophyta</taxon>
        <taxon>Magnoliopsida</taxon>
        <taxon>Liliopsida</taxon>
        <taxon>Zingiberales</taxon>
        <taxon>Zingiberaceae</taxon>
        <taxon>Zingiber</taxon>
    </lineage>
</organism>
<protein>
    <recommendedName>
        <fullName evidence="6">Thaumatin-like protein</fullName>
    </recommendedName>
</protein>
<reference evidence="4 5" key="1">
    <citation type="submission" date="2020-08" db="EMBL/GenBank/DDBJ databases">
        <title>Plant Genome Project.</title>
        <authorList>
            <person name="Zhang R.-G."/>
        </authorList>
    </citation>
    <scope>NUCLEOTIDE SEQUENCE [LARGE SCALE GENOMIC DNA]</scope>
    <source>
        <tissue evidence="4">Rhizome</tissue>
    </source>
</reference>
<feature type="signal peptide" evidence="3">
    <location>
        <begin position="1"/>
        <end position="22"/>
    </location>
</feature>
<gene>
    <name evidence="4" type="ORF">ZIOFF_033052</name>
</gene>
<evidence type="ECO:0008006" key="6">
    <source>
        <dbReference type="Google" id="ProtNLM"/>
    </source>
</evidence>
<dbReference type="PANTHER" id="PTHR31048">
    <property type="entry name" value="OS03G0233200 PROTEIN"/>
    <property type="match status" value="1"/>
</dbReference>
<keyword evidence="2" id="KW-1015">Disulfide bond</keyword>
<feature type="chain" id="PRO_5035193194" description="Thaumatin-like protein" evidence="3">
    <location>
        <begin position="23"/>
        <end position="251"/>
    </location>
</feature>
<dbReference type="Proteomes" id="UP000734854">
    <property type="component" value="Unassembled WGS sequence"/>
</dbReference>
<evidence type="ECO:0000256" key="1">
    <source>
        <dbReference type="ARBA" id="ARBA00010607"/>
    </source>
</evidence>
<dbReference type="Pfam" id="PF00314">
    <property type="entry name" value="Thaumatin"/>
    <property type="match status" value="1"/>
</dbReference>
<dbReference type="AlphaFoldDB" id="A0A8J5GHR1"/>
<keyword evidence="5" id="KW-1185">Reference proteome</keyword>
<keyword evidence="3" id="KW-0732">Signal</keyword>
<evidence type="ECO:0000256" key="2">
    <source>
        <dbReference type="ARBA" id="ARBA00023157"/>
    </source>
</evidence>
<sequence length="251" mass="26579">MAKTLILSALAAAFFFIQVVECVVAVANSARLTIKNNCAYTIWPATLTGGGTPPIDDTGFELAPRASKSVTALPKWSGRVWARTHCSTDPSSGRFSCLSGDCGSGVVECRGAGGAAPATLVEFTMQGYDGRDFYDVSCVDGFNLPVAVAPVAREGCNFADCPVDLNAICLPELQAKAPSGAVVGCKSACLAFDTDRYCCRGEYGGGPKACPPTNYSQFFKKECPRAYSYAYDDGTSTFTCRNTDYIITFCP</sequence>
<dbReference type="PROSITE" id="PS51367">
    <property type="entry name" value="THAUMATIN_2"/>
    <property type="match status" value="1"/>
</dbReference>
<dbReference type="PIRSF" id="PIRSF002703">
    <property type="entry name" value="Thaumatin"/>
    <property type="match status" value="1"/>
</dbReference>
<name>A0A8J5GHR1_ZINOF</name>
<accession>A0A8J5GHR1</accession>
<evidence type="ECO:0000313" key="4">
    <source>
        <dbReference type="EMBL" id="KAG6507701.1"/>
    </source>
</evidence>
<dbReference type="CDD" id="cd09218">
    <property type="entry name" value="TLP-PA"/>
    <property type="match status" value="1"/>
</dbReference>
<comment type="caution">
    <text evidence="4">The sequence shown here is derived from an EMBL/GenBank/DDBJ whole genome shotgun (WGS) entry which is preliminary data.</text>
</comment>
<proteinExistence type="inferred from homology"/>
<evidence type="ECO:0000313" key="5">
    <source>
        <dbReference type="Proteomes" id="UP000734854"/>
    </source>
</evidence>
<dbReference type="OrthoDB" id="2020591at2759"/>